<evidence type="ECO:0000313" key="2">
    <source>
        <dbReference type="Proteomes" id="UP000215694"/>
    </source>
</evidence>
<evidence type="ECO:0000313" key="1">
    <source>
        <dbReference type="EMBL" id="RDY29029.1"/>
    </source>
</evidence>
<dbReference type="AlphaFoldDB" id="A0A371J8E6"/>
<accession>A0A371J8E6</accession>
<comment type="caution">
    <text evidence="1">The sequence shown here is derived from an EMBL/GenBank/DDBJ whole genome shotgun (WGS) entry which is preliminary data.</text>
</comment>
<keyword evidence="2" id="KW-1185">Reference proteome</keyword>
<sequence>MNINTAKGDSIELLLRQIGATEVKVVRGLLYFIKFRLNDTLEISYTYNINAKNQYFLQRIKPYPLSHGVFDDEYEIVSFIKKDLHKFNNAMNSSNFDSFLNVAKKFNSITENIEKLFLNYDVDKRHLQGLDKELSDIVDEIEEIKKDAREIWK</sequence>
<proteinExistence type="predicted"/>
<organism evidence="1 2">
    <name type="scientific">Romboutsia weinsteinii</name>
    <dbReference type="NCBI Taxonomy" id="2020949"/>
    <lineage>
        <taxon>Bacteria</taxon>
        <taxon>Bacillati</taxon>
        <taxon>Bacillota</taxon>
        <taxon>Clostridia</taxon>
        <taxon>Peptostreptococcales</taxon>
        <taxon>Peptostreptococcaceae</taxon>
        <taxon>Romboutsia</taxon>
    </lineage>
</organism>
<name>A0A371J8E6_9FIRM</name>
<gene>
    <name evidence="1" type="ORF">CHL78_003670</name>
</gene>
<dbReference type="EMBL" id="NOJY02000004">
    <property type="protein sequence ID" value="RDY29029.1"/>
    <property type="molecule type" value="Genomic_DNA"/>
</dbReference>
<dbReference type="RefSeq" id="WP_094368539.1">
    <property type="nucleotide sequence ID" value="NZ_NOJY02000004.1"/>
</dbReference>
<dbReference type="OrthoDB" id="2057137at2"/>
<protein>
    <submittedName>
        <fullName evidence="1">Uncharacterized protein</fullName>
    </submittedName>
</protein>
<dbReference type="Proteomes" id="UP000215694">
    <property type="component" value="Unassembled WGS sequence"/>
</dbReference>
<reference evidence="1 2" key="1">
    <citation type="journal article" date="2017" name="Genome Announc.">
        <title>Draft Genome Sequence of Romboutsia weinsteinii sp. nov. Strain CCRI-19649(T) Isolated from Surface Water.</title>
        <authorList>
            <person name="Maheux A.F."/>
            <person name="Boudreau D.K."/>
            <person name="Berube E."/>
            <person name="Boissinot M."/>
            <person name="Cantin P."/>
            <person name="Raymond F."/>
            <person name="Corbeil J."/>
            <person name="Omar R.F."/>
            <person name="Bergeron M.G."/>
        </authorList>
    </citation>
    <scope>NUCLEOTIDE SEQUENCE [LARGE SCALE GENOMIC DNA]</scope>
    <source>
        <strain evidence="1 2">CCRI-19649</strain>
    </source>
</reference>